<evidence type="ECO:0000313" key="4">
    <source>
        <dbReference type="Proteomes" id="UP001595457"/>
    </source>
</evidence>
<dbReference type="Proteomes" id="UP001595457">
    <property type="component" value="Unassembled WGS sequence"/>
</dbReference>
<accession>A0ABV7AP67</accession>
<name>A0ABV7AP67_9GAMM</name>
<evidence type="ECO:0000313" key="3">
    <source>
        <dbReference type="EMBL" id="MFC2971266.1"/>
    </source>
</evidence>
<dbReference type="NCBIfam" id="TIGR01409">
    <property type="entry name" value="TAT_signal_seq"/>
    <property type="match status" value="1"/>
</dbReference>
<dbReference type="RefSeq" id="WP_377812855.1">
    <property type="nucleotide sequence ID" value="NZ_JBHRSJ010000005.1"/>
</dbReference>
<gene>
    <name evidence="3" type="ORF">ACFOJE_03405</name>
</gene>
<evidence type="ECO:0000256" key="2">
    <source>
        <dbReference type="SAM" id="SignalP"/>
    </source>
</evidence>
<evidence type="ECO:0000256" key="1">
    <source>
        <dbReference type="ARBA" id="ARBA00022729"/>
    </source>
</evidence>
<dbReference type="InterPro" id="IPR019546">
    <property type="entry name" value="TAT_signal_bac_arc"/>
</dbReference>
<feature type="chain" id="PRO_5045809051" evidence="2">
    <location>
        <begin position="24"/>
        <end position="139"/>
    </location>
</feature>
<comment type="caution">
    <text evidence="3">The sequence shown here is derived from an EMBL/GenBank/DDBJ whole genome shotgun (WGS) entry which is preliminary data.</text>
</comment>
<keyword evidence="4" id="KW-1185">Reference proteome</keyword>
<reference evidence="4" key="1">
    <citation type="journal article" date="2019" name="Int. J. Syst. Evol. Microbiol.">
        <title>The Global Catalogue of Microorganisms (GCM) 10K type strain sequencing project: providing services to taxonomists for standard genome sequencing and annotation.</title>
        <authorList>
            <consortium name="The Broad Institute Genomics Platform"/>
            <consortium name="The Broad Institute Genome Sequencing Center for Infectious Disease"/>
            <person name="Wu L."/>
            <person name="Ma J."/>
        </authorList>
    </citation>
    <scope>NUCLEOTIDE SEQUENCE [LARGE SCALE GENOMIC DNA]</scope>
    <source>
        <strain evidence="4">KCTC 62195</strain>
    </source>
</reference>
<sequence>MNRRKFLGYSAATFGLAALGASAFLHEDSDSFIPRLLHELIGDFAMTPQQEEQFVKSFAESFGTKKLAAMIALYRVDESTGLGTEFTRGRIDRFERALVTEFLTSTDYLRKQQEKNPDVLYVGHKLCSNPFAQFSGLPA</sequence>
<protein>
    <submittedName>
        <fullName evidence="3">Twin-arginine translocation signal domain-containing protein</fullName>
    </submittedName>
</protein>
<dbReference type="EMBL" id="JBHRSJ010000005">
    <property type="protein sequence ID" value="MFC2971266.1"/>
    <property type="molecule type" value="Genomic_DNA"/>
</dbReference>
<organism evidence="3 4">
    <name type="scientific">Azotobacter bryophylli</name>
    <dbReference type="NCBI Taxonomy" id="1986537"/>
    <lineage>
        <taxon>Bacteria</taxon>
        <taxon>Pseudomonadati</taxon>
        <taxon>Pseudomonadota</taxon>
        <taxon>Gammaproteobacteria</taxon>
        <taxon>Pseudomonadales</taxon>
        <taxon>Pseudomonadaceae</taxon>
        <taxon>Azotobacter</taxon>
    </lineage>
</organism>
<keyword evidence="1 2" id="KW-0732">Signal</keyword>
<feature type="signal peptide" evidence="2">
    <location>
        <begin position="1"/>
        <end position="23"/>
    </location>
</feature>
<proteinExistence type="predicted"/>